<sequence length="271" mass="28386">MTKFRDGWVRLALILSLLLPVYFIVAALGTKFGLFNWRIGFGLLVYVLGKFVLFGVLGFALIALVLALVVSPRRGWGRALVALLIPVLMVGFVVVAVGKAKEAPPIHDIATNIQDPPSYSPAVSAARAAIPGASPIESMTAPMSTLAAYKGKADFADKTVGALGQKANPDLVPLTLPLTVANATTLAASVARDQGLKVSKSDPAAGRVEATAESFWFGFKDDFVVRVRPGPDGKGSVVDVRSTSRVGVGDMGANAKRIRAFLATVKAKGLG</sequence>
<keyword evidence="3" id="KW-1185">Reference proteome</keyword>
<dbReference type="EMBL" id="JAUSVS010000003">
    <property type="protein sequence ID" value="MDQ0464306.1"/>
    <property type="molecule type" value="Genomic_DNA"/>
</dbReference>
<name>A0ABU0IQL9_9CAUL</name>
<evidence type="ECO:0000313" key="2">
    <source>
        <dbReference type="EMBL" id="MDQ0464306.1"/>
    </source>
</evidence>
<dbReference type="Pfam" id="PF07386">
    <property type="entry name" value="DUF1499"/>
    <property type="match status" value="1"/>
</dbReference>
<proteinExistence type="predicted"/>
<organism evidence="2 3">
    <name type="scientific">Caulobacter ginsengisoli</name>
    <dbReference type="NCBI Taxonomy" id="400775"/>
    <lineage>
        <taxon>Bacteria</taxon>
        <taxon>Pseudomonadati</taxon>
        <taxon>Pseudomonadota</taxon>
        <taxon>Alphaproteobacteria</taxon>
        <taxon>Caulobacterales</taxon>
        <taxon>Caulobacteraceae</taxon>
        <taxon>Caulobacter</taxon>
    </lineage>
</organism>
<dbReference type="EC" id="6.2.1.-" evidence="2"/>
<keyword evidence="1" id="KW-1133">Transmembrane helix</keyword>
<gene>
    <name evidence="2" type="ORF">QO010_002087</name>
</gene>
<evidence type="ECO:0000256" key="1">
    <source>
        <dbReference type="SAM" id="Phobius"/>
    </source>
</evidence>
<protein>
    <submittedName>
        <fullName evidence="2">Fatty-acyl-CoA synthase</fullName>
        <ecNumber evidence="2">6.2.1.-</ecNumber>
    </submittedName>
</protein>
<keyword evidence="1" id="KW-0472">Membrane</keyword>
<evidence type="ECO:0000313" key="3">
    <source>
        <dbReference type="Proteomes" id="UP001228905"/>
    </source>
</evidence>
<accession>A0ABU0IQL9</accession>
<dbReference type="RefSeq" id="WP_307348890.1">
    <property type="nucleotide sequence ID" value="NZ_JAUSVS010000003.1"/>
</dbReference>
<feature type="transmembrane region" description="Helical" evidence="1">
    <location>
        <begin position="79"/>
        <end position="98"/>
    </location>
</feature>
<feature type="transmembrane region" description="Helical" evidence="1">
    <location>
        <begin position="7"/>
        <end position="29"/>
    </location>
</feature>
<feature type="transmembrane region" description="Helical" evidence="1">
    <location>
        <begin position="41"/>
        <end position="67"/>
    </location>
</feature>
<dbReference type="GO" id="GO:0016874">
    <property type="term" value="F:ligase activity"/>
    <property type="evidence" value="ECO:0007669"/>
    <property type="project" value="UniProtKB-KW"/>
</dbReference>
<dbReference type="InterPro" id="IPR010865">
    <property type="entry name" value="DUF1499"/>
</dbReference>
<keyword evidence="1" id="KW-0812">Transmembrane</keyword>
<reference evidence="2 3" key="1">
    <citation type="submission" date="2023-07" db="EMBL/GenBank/DDBJ databases">
        <title>Genomic Encyclopedia of Type Strains, Phase IV (KMG-IV): sequencing the most valuable type-strain genomes for metagenomic binning, comparative biology and taxonomic classification.</title>
        <authorList>
            <person name="Goeker M."/>
        </authorList>
    </citation>
    <scope>NUCLEOTIDE SEQUENCE [LARGE SCALE GENOMIC DNA]</scope>
    <source>
        <strain evidence="2 3">DSM 18695</strain>
    </source>
</reference>
<comment type="caution">
    <text evidence="2">The sequence shown here is derived from an EMBL/GenBank/DDBJ whole genome shotgun (WGS) entry which is preliminary data.</text>
</comment>
<keyword evidence="2" id="KW-0436">Ligase</keyword>
<dbReference type="Proteomes" id="UP001228905">
    <property type="component" value="Unassembled WGS sequence"/>
</dbReference>